<feature type="region of interest" description="Disordered" evidence="1">
    <location>
        <begin position="1"/>
        <end position="41"/>
    </location>
</feature>
<dbReference type="RefSeq" id="WP_345151368.1">
    <property type="nucleotide sequence ID" value="NZ_BAABEO010000018.1"/>
</dbReference>
<evidence type="ECO:0000256" key="1">
    <source>
        <dbReference type="SAM" id="MobiDB-lite"/>
    </source>
</evidence>
<keyword evidence="4" id="KW-1185">Reference proteome</keyword>
<feature type="transmembrane region" description="Helical" evidence="2">
    <location>
        <begin position="154"/>
        <end position="176"/>
    </location>
</feature>
<reference evidence="4" key="1">
    <citation type="journal article" date="2019" name="Int. J. Syst. Evol. Microbiol.">
        <title>The Global Catalogue of Microorganisms (GCM) 10K type strain sequencing project: providing services to taxonomists for standard genome sequencing and annotation.</title>
        <authorList>
            <consortium name="The Broad Institute Genomics Platform"/>
            <consortium name="The Broad Institute Genome Sequencing Center for Infectious Disease"/>
            <person name="Wu L."/>
            <person name="Ma J."/>
        </authorList>
    </citation>
    <scope>NUCLEOTIDE SEQUENCE [LARGE SCALE GENOMIC DNA]</scope>
    <source>
        <strain evidence="4">JCM 30742</strain>
    </source>
</reference>
<sequence>MSDRPHASGDPGPDNTGQDNAGQDSTGRDGSAQGSEGHGGAEDLARRAAAGFHRTEDGQVDVLRTVGGVRGLVEAIVPGVVFLGVFTVTQALNPSLVAAVAVAAAFTVARLAQRTPLTQALAGLAGVVVCAFVARTTGEAKDYYVPGFYTNAAYGAALLLSIAVRWPFMGLVFGFIRGEGTHWREDRRRQRAYAAATWAIIAVFALRLAVQLPLYFADQVQALGAARLVMGLPLYAMGLWLAWLISRPVAGAADEPPA</sequence>
<keyword evidence="2" id="KW-0472">Membrane</keyword>
<protein>
    <submittedName>
        <fullName evidence="3">DUF3159 domain-containing protein</fullName>
    </submittedName>
</protein>
<feature type="transmembrane region" description="Helical" evidence="2">
    <location>
        <begin position="222"/>
        <end position="245"/>
    </location>
</feature>
<feature type="transmembrane region" description="Helical" evidence="2">
    <location>
        <begin position="117"/>
        <end position="134"/>
    </location>
</feature>
<dbReference type="InterPro" id="IPR016566">
    <property type="entry name" value="UCP010219"/>
</dbReference>
<evidence type="ECO:0000313" key="3">
    <source>
        <dbReference type="EMBL" id="GAA3687693.1"/>
    </source>
</evidence>
<dbReference type="Proteomes" id="UP001500752">
    <property type="component" value="Unassembled WGS sequence"/>
</dbReference>
<gene>
    <name evidence="3" type="ORF">GCM10023081_26260</name>
</gene>
<organism evidence="3 4">
    <name type="scientific">Arthrobacter ginkgonis</name>
    <dbReference type="NCBI Taxonomy" id="1630594"/>
    <lineage>
        <taxon>Bacteria</taxon>
        <taxon>Bacillati</taxon>
        <taxon>Actinomycetota</taxon>
        <taxon>Actinomycetes</taxon>
        <taxon>Micrococcales</taxon>
        <taxon>Micrococcaceae</taxon>
        <taxon>Arthrobacter</taxon>
    </lineage>
</organism>
<dbReference type="Pfam" id="PF11361">
    <property type="entry name" value="DUF3159"/>
    <property type="match status" value="1"/>
</dbReference>
<feature type="transmembrane region" description="Helical" evidence="2">
    <location>
        <begin position="196"/>
        <end position="216"/>
    </location>
</feature>
<dbReference type="EMBL" id="BAABEO010000018">
    <property type="protein sequence ID" value="GAA3687693.1"/>
    <property type="molecule type" value="Genomic_DNA"/>
</dbReference>
<feature type="compositionally biased region" description="Polar residues" evidence="1">
    <location>
        <begin position="15"/>
        <end position="25"/>
    </location>
</feature>
<keyword evidence="2" id="KW-0812">Transmembrane</keyword>
<proteinExistence type="predicted"/>
<accession>A0ABP7CD97</accession>
<name>A0ABP7CD97_9MICC</name>
<feature type="transmembrane region" description="Helical" evidence="2">
    <location>
        <begin position="95"/>
        <end position="112"/>
    </location>
</feature>
<evidence type="ECO:0000313" key="4">
    <source>
        <dbReference type="Proteomes" id="UP001500752"/>
    </source>
</evidence>
<keyword evidence="2" id="KW-1133">Transmembrane helix</keyword>
<evidence type="ECO:0000256" key="2">
    <source>
        <dbReference type="SAM" id="Phobius"/>
    </source>
</evidence>
<comment type="caution">
    <text evidence="3">The sequence shown here is derived from an EMBL/GenBank/DDBJ whole genome shotgun (WGS) entry which is preliminary data.</text>
</comment>